<dbReference type="InterPro" id="IPR050765">
    <property type="entry name" value="Riboflavin_Biosynth_HTPR"/>
</dbReference>
<dbReference type="PANTHER" id="PTHR38011:SF11">
    <property type="entry name" value="2,5-DIAMINO-6-RIBOSYLAMINO-4(3H)-PYRIMIDINONE 5'-PHOSPHATE REDUCTASE"/>
    <property type="match status" value="1"/>
</dbReference>
<dbReference type="InterPro" id="IPR024072">
    <property type="entry name" value="DHFR-like_dom_sf"/>
</dbReference>
<evidence type="ECO:0000259" key="1">
    <source>
        <dbReference type="Pfam" id="PF01872"/>
    </source>
</evidence>
<dbReference type="OrthoDB" id="195113at2"/>
<gene>
    <name evidence="2" type="ORF">CCE28_05475</name>
</gene>
<feature type="domain" description="Bacterial bifunctional deaminase-reductase C-terminal" evidence="1">
    <location>
        <begin position="4"/>
        <end position="168"/>
    </location>
</feature>
<reference evidence="2 3" key="1">
    <citation type="submission" date="2017-06" db="EMBL/GenBank/DDBJ databases">
        <title>Draft genome sequence of anaerobic fermentative bacterium Anaeromicrobium sediminis DY2726D isolated from West Pacific Ocean sediments.</title>
        <authorList>
            <person name="Zeng X."/>
        </authorList>
    </citation>
    <scope>NUCLEOTIDE SEQUENCE [LARGE SCALE GENOMIC DNA]</scope>
    <source>
        <strain evidence="2 3">DY2726D</strain>
    </source>
</reference>
<dbReference type="GO" id="GO:0009231">
    <property type="term" value="P:riboflavin biosynthetic process"/>
    <property type="evidence" value="ECO:0007669"/>
    <property type="project" value="InterPro"/>
</dbReference>
<dbReference type="AlphaFoldDB" id="A0A267MLD2"/>
<dbReference type="RefSeq" id="WP_095131777.1">
    <property type="nucleotide sequence ID" value="NZ_NIBG01000003.1"/>
</dbReference>
<dbReference type="PANTHER" id="PTHR38011">
    <property type="entry name" value="DIHYDROFOLATE REDUCTASE FAMILY PROTEIN (AFU_ORTHOLOGUE AFUA_8G06820)"/>
    <property type="match status" value="1"/>
</dbReference>
<sequence length="177" mass="20579">MTNRKVILYIAESIDGHIARRNGEVDWLSIVEAENEDYGYEEFYQTIDTILMGRKTYEQVLSFGEFPYKGKKCYVFSSKKQSETENVQFIDDDVLNFIKNLKNEEGKDIWIVGGSELIESFILRDLIDEYIVSIIPIILGEGIPLFKSSKISHNLKLIDVKKYPTGLVQVHYRRKLE</sequence>
<proteinExistence type="predicted"/>
<dbReference type="Gene3D" id="3.40.430.10">
    <property type="entry name" value="Dihydrofolate Reductase, subunit A"/>
    <property type="match status" value="1"/>
</dbReference>
<dbReference type="GO" id="GO:0008703">
    <property type="term" value="F:5-amino-6-(5-phosphoribosylamino)uracil reductase activity"/>
    <property type="evidence" value="ECO:0007669"/>
    <property type="project" value="InterPro"/>
</dbReference>
<evidence type="ECO:0000313" key="3">
    <source>
        <dbReference type="Proteomes" id="UP000216024"/>
    </source>
</evidence>
<evidence type="ECO:0000313" key="2">
    <source>
        <dbReference type="EMBL" id="PAB60346.1"/>
    </source>
</evidence>
<organism evidence="2 3">
    <name type="scientific">Anaeromicrobium sediminis</name>
    <dbReference type="NCBI Taxonomy" id="1478221"/>
    <lineage>
        <taxon>Bacteria</taxon>
        <taxon>Bacillati</taxon>
        <taxon>Bacillota</taxon>
        <taxon>Clostridia</taxon>
        <taxon>Peptostreptococcales</taxon>
        <taxon>Thermotaleaceae</taxon>
        <taxon>Anaeromicrobium</taxon>
    </lineage>
</organism>
<dbReference type="Proteomes" id="UP000216024">
    <property type="component" value="Unassembled WGS sequence"/>
</dbReference>
<dbReference type="EMBL" id="NIBG01000003">
    <property type="protein sequence ID" value="PAB60346.1"/>
    <property type="molecule type" value="Genomic_DNA"/>
</dbReference>
<accession>A0A267MLD2</accession>
<protein>
    <submittedName>
        <fullName evidence="2">Riboflavin biosynthesis protein RibD</fullName>
    </submittedName>
</protein>
<dbReference type="InterPro" id="IPR002734">
    <property type="entry name" value="RibDG_C"/>
</dbReference>
<keyword evidence="3" id="KW-1185">Reference proteome</keyword>
<name>A0A267MLD2_9FIRM</name>
<dbReference type="Pfam" id="PF01872">
    <property type="entry name" value="RibD_C"/>
    <property type="match status" value="1"/>
</dbReference>
<comment type="caution">
    <text evidence="2">The sequence shown here is derived from an EMBL/GenBank/DDBJ whole genome shotgun (WGS) entry which is preliminary data.</text>
</comment>
<dbReference type="SUPFAM" id="SSF53597">
    <property type="entry name" value="Dihydrofolate reductase-like"/>
    <property type="match status" value="1"/>
</dbReference>